<comment type="caution">
    <text evidence="9">The sequence shown here is derived from an EMBL/GenBank/DDBJ whole genome shotgun (WGS) entry which is preliminary data.</text>
</comment>
<sequence>MDIDNIRGIVIRAVDYGETSKILTVFSYERGIISVMARGAKNPKSKKLNLISIFTEVNFDLRKSKKFYYLNDGEIIEYNSHIRSNIKKIYLIQMFFDIIERTTFKNEEIKVVYELLIKTMKYFGLEENYLKLTNMFLIKYISMLGYKPVLNACSKCGKRQFRSVYFSLENGGIVCEDCKKINNIALTVDEYKYICNILVEVYENTAIIDDEIDERKIFKLLIDFIIYNTDISIPSSYKSFTKLEGIE</sequence>
<evidence type="ECO:0000256" key="7">
    <source>
        <dbReference type="HAMAP-Rule" id="MF_00201"/>
    </source>
</evidence>
<dbReference type="Gene3D" id="2.40.50.140">
    <property type="entry name" value="Nucleic acid-binding proteins"/>
    <property type="match status" value="1"/>
</dbReference>
<keyword evidence="3 7" id="KW-0227">DNA damage</keyword>
<dbReference type="GO" id="GO:0006310">
    <property type="term" value="P:DNA recombination"/>
    <property type="evidence" value="ECO:0007669"/>
    <property type="project" value="UniProtKB-UniRule"/>
</dbReference>
<dbReference type="HAMAP" id="MF_00201">
    <property type="entry name" value="RecO"/>
    <property type="match status" value="1"/>
</dbReference>
<dbReference type="InterPro" id="IPR042242">
    <property type="entry name" value="RecO_C"/>
</dbReference>
<evidence type="ECO:0000256" key="4">
    <source>
        <dbReference type="ARBA" id="ARBA00023172"/>
    </source>
</evidence>
<dbReference type="HOGENOM" id="CLU_066632_3_2_9"/>
<dbReference type="Pfam" id="PF02565">
    <property type="entry name" value="RecO_C"/>
    <property type="match status" value="1"/>
</dbReference>
<dbReference type="InterPro" id="IPR022572">
    <property type="entry name" value="DNA_rep/recomb_RecO_N"/>
</dbReference>
<evidence type="ECO:0000256" key="6">
    <source>
        <dbReference type="ARBA" id="ARBA00033409"/>
    </source>
</evidence>
<evidence type="ECO:0000256" key="5">
    <source>
        <dbReference type="ARBA" id="ARBA00023204"/>
    </source>
</evidence>
<organism evidence="9 10">
    <name type="scientific">Helcococcus kunzii ATCC 51366</name>
    <dbReference type="NCBI Taxonomy" id="883114"/>
    <lineage>
        <taxon>Bacteria</taxon>
        <taxon>Bacillati</taxon>
        <taxon>Bacillota</taxon>
        <taxon>Tissierellia</taxon>
        <taxon>Tissierellales</taxon>
        <taxon>Peptoniphilaceae</taxon>
        <taxon>Helcococcus</taxon>
    </lineage>
</organism>
<feature type="domain" description="DNA replication/recombination mediator RecO N-terminal" evidence="8">
    <location>
        <begin position="5"/>
        <end position="78"/>
    </location>
</feature>
<dbReference type="Proteomes" id="UP000004191">
    <property type="component" value="Unassembled WGS sequence"/>
</dbReference>
<evidence type="ECO:0000313" key="9">
    <source>
        <dbReference type="EMBL" id="EHR33201.1"/>
    </source>
</evidence>
<dbReference type="InterPro" id="IPR003717">
    <property type="entry name" value="RecO"/>
</dbReference>
<dbReference type="PANTHER" id="PTHR33991">
    <property type="entry name" value="DNA REPAIR PROTEIN RECO"/>
    <property type="match status" value="1"/>
</dbReference>
<dbReference type="GO" id="GO:0006302">
    <property type="term" value="P:double-strand break repair"/>
    <property type="evidence" value="ECO:0007669"/>
    <property type="project" value="TreeGrafter"/>
</dbReference>
<dbReference type="InterPro" id="IPR037278">
    <property type="entry name" value="ARFGAP/RecO"/>
</dbReference>
<accession>H3NPX9</accession>
<dbReference type="Gene3D" id="1.20.1440.120">
    <property type="entry name" value="Recombination protein O, C-terminal domain"/>
    <property type="match status" value="1"/>
</dbReference>
<evidence type="ECO:0000313" key="10">
    <source>
        <dbReference type="Proteomes" id="UP000004191"/>
    </source>
</evidence>
<keyword evidence="10" id="KW-1185">Reference proteome</keyword>
<reference evidence="9 10" key="1">
    <citation type="submission" date="2012-01" db="EMBL/GenBank/DDBJ databases">
        <title>The Genome Sequence of Helcococcus kunzii ATCC 51366.</title>
        <authorList>
            <consortium name="The Broad Institute Genome Sequencing Platform"/>
            <person name="Earl A."/>
            <person name="Ward D."/>
            <person name="Feldgarden M."/>
            <person name="Gevers D."/>
            <person name="Huys G."/>
            <person name="Young S.K."/>
            <person name="Zeng Q."/>
            <person name="Gargeya S."/>
            <person name="Fitzgerald M."/>
            <person name="Haas B."/>
            <person name="Abouelleil A."/>
            <person name="Alvarado L."/>
            <person name="Arachchi H.M."/>
            <person name="Berlin A."/>
            <person name="Chapman S.B."/>
            <person name="Gearin G."/>
            <person name="Goldberg J."/>
            <person name="Griggs A."/>
            <person name="Gujja S."/>
            <person name="Hansen M."/>
            <person name="Heiman D."/>
            <person name="Howarth C."/>
            <person name="Larimer J."/>
            <person name="Lui A."/>
            <person name="MacDonald P.J.P."/>
            <person name="McCowen C."/>
            <person name="Montmayeur A."/>
            <person name="Murphy C."/>
            <person name="Neiman D."/>
            <person name="Pearson M."/>
            <person name="Priest M."/>
            <person name="Roberts A."/>
            <person name="Saif S."/>
            <person name="Shea T."/>
            <person name="Sisk P."/>
            <person name="Stolte C."/>
            <person name="Sykes S."/>
            <person name="Wortman J."/>
            <person name="Nusbaum C."/>
            <person name="Birren B."/>
        </authorList>
    </citation>
    <scope>NUCLEOTIDE SEQUENCE [LARGE SCALE GENOMIC DNA]</scope>
    <source>
        <strain evidence="9 10">ATCC 51366</strain>
    </source>
</reference>
<evidence type="ECO:0000259" key="8">
    <source>
        <dbReference type="Pfam" id="PF11967"/>
    </source>
</evidence>
<dbReference type="NCBIfam" id="TIGR00613">
    <property type="entry name" value="reco"/>
    <property type="match status" value="1"/>
</dbReference>
<name>H3NPX9_9FIRM</name>
<proteinExistence type="inferred from homology"/>
<evidence type="ECO:0000256" key="3">
    <source>
        <dbReference type="ARBA" id="ARBA00022763"/>
    </source>
</evidence>
<evidence type="ECO:0000256" key="1">
    <source>
        <dbReference type="ARBA" id="ARBA00007452"/>
    </source>
</evidence>
<protein>
    <recommendedName>
        <fullName evidence="2 7">DNA repair protein RecO</fullName>
    </recommendedName>
    <alternativeName>
        <fullName evidence="6 7">Recombination protein O</fullName>
    </alternativeName>
</protein>
<evidence type="ECO:0000256" key="2">
    <source>
        <dbReference type="ARBA" id="ARBA00021310"/>
    </source>
</evidence>
<gene>
    <name evidence="7" type="primary">recO</name>
    <name evidence="9" type="ORF">HMPREF9709_01245</name>
</gene>
<comment type="function">
    <text evidence="7">Involved in DNA repair and RecF pathway recombination.</text>
</comment>
<dbReference type="GO" id="GO:0043590">
    <property type="term" value="C:bacterial nucleoid"/>
    <property type="evidence" value="ECO:0007669"/>
    <property type="project" value="TreeGrafter"/>
</dbReference>
<keyword evidence="5 7" id="KW-0234">DNA repair</keyword>
<dbReference type="SUPFAM" id="SSF57863">
    <property type="entry name" value="ArfGap/RecO-like zinc finger"/>
    <property type="match status" value="1"/>
</dbReference>
<comment type="similarity">
    <text evidence="1 7">Belongs to the RecO family.</text>
</comment>
<dbReference type="AlphaFoldDB" id="H3NPX9"/>
<dbReference type="EMBL" id="AGEI01000024">
    <property type="protein sequence ID" value="EHR33201.1"/>
    <property type="molecule type" value="Genomic_DNA"/>
</dbReference>
<dbReference type="eggNOG" id="COG1381">
    <property type="taxonomic scope" value="Bacteria"/>
</dbReference>
<dbReference type="SUPFAM" id="SSF50249">
    <property type="entry name" value="Nucleic acid-binding proteins"/>
    <property type="match status" value="1"/>
</dbReference>
<dbReference type="PANTHER" id="PTHR33991:SF1">
    <property type="entry name" value="DNA REPAIR PROTEIN RECO"/>
    <property type="match status" value="1"/>
</dbReference>
<dbReference type="Pfam" id="PF11967">
    <property type="entry name" value="RecO_N"/>
    <property type="match status" value="1"/>
</dbReference>
<dbReference type="STRING" id="883114.HMPREF9709_01245"/>
<dbReference type="InterPro" id="IPR012340">
    <property type="entry name" value="NA-bd_OB-fold"/>
</dbReference>
<keyword evidence="4 7" id="KW-0233">DNA recombination</keyword>